<dbReference type="InterPro" id="IPR025403">
    <property type="entry name" value="TgpA-like_C"/>
</dbReference>
<dbReference type="OrthoDB" id="3389322at2"/>
<proteinExistence type="predicted"/>
<dbReference type="EMBL" id="AP022612">
    <property type="protein sequence ID" value="BBZ36867.1"/>
    <property type="molecule type" value="Genomic_DNA"/>
</dbReference>
<protein>
    <submittedName>
        <fullName evidence="1">Membrane protein</fullName>
    </submittedName>
</protein>
<keyword evidence="2" id="KW-1185">Reference proteome</keyword>
<reference evidence="1" key="1">
    <citation type="journal article" date="2019" name="Emerg. Microbes Infect.">
        <title>Comprehensive subspecies identification of 175 nontuberculous mycobacteria species based on 7547 genomic profiles.</title>
        <authorList>
            <person name="Matsumoto Y."/>
            <person name="Kinjo T."/>
            <person name="Motooka D."/>
            <person name="Nabeya D."/>
            <person name="Jung N."/>
            <person name="Uechi K."/>
            <person name="Horii T."/>
            <person name="Iida T."/>
            <person name="Fujita J."/>
            <person name="Nakamura S."/>
        </authorList>
    </citation>
    <scope>NUCLEOTIDE SEQUENCE [LARGE SCALE GENOMIC DNA]</scope>
    <source>
        <strain evidence="1">JCM 13671</strain>
    </source>
</reference>
<reference evidence="1" key="2">
    <citation type="submission" date="2020-02" db="EMBL/GenBank/DDBJ databases">
        <authorList>
            <person name="Matsumoto Y."/>
            <person name="Motooka D."/>
            <person name="Nakamura S."/>
        </authorList>
    </citation>
    <scope>NUCLEOTIDE SEQUENCE</scope>
    <source>
        <strain evidence="1">JCM 13671</strain>
    </source>
</reference>
<dbReference type="AlphaFoldDB" id="A0A7I7Y5B0"/>
<accession>A0A7I7Y5B0</accession>
<sequence length="217" mass="23614">MPTVDIDRDTAHDLAQSELSKPIYPRASASDRLTEWLDELLFRIVSKGSQIPGGFLTITLLVILVIVAVVVAVRIARKTMRTNRGDDYALFGTADLSNEQHRQTSEQYAASGDWAAAIRHRLRAIARQLEETGVLTPVPGRTSYELARAAGVSMPDLSREFLDAATAFNDVTFGERPGTEAGYRLMCALDDHLRARPRGATDSGGAAPMDASWAEVG</sequence>
<dbReference type="Proteomes" id="UP000466931">
    <property type="component" value="Chromosome"/>
</dbReference>
<name>A0A7I7Y5B0_9MYCO</name>
<gene>
    <name evidence="1" type="ORF">MCNF_54720</name>
</gene>
<evidence type="ECO:0000313" key="1">
    <source>
        <dbReference type="EMBL" id="BBZ36867.1"/>
    </source>
</evidence>
<evidence type="ECO:0000313" key="2">
    <source>
        <dbReference type="Proteomes" id="UP000466931"/>
    </source>
</evidence>
<dbReference type="RefSeq" id="WP_085150310.1">
    <property type="nucleotide sequence ID" value="NZ_AP022612.1"/>
</dbReference>
<organism evidence="1 2">
    <name type="scientific">Mycolicibacterium confluentis</name>
    <dbReference type="NCBI Taxonomy" id="28047"/>
    <lineage>
        <taxon>Bacteria</taxon>
        <taxon>Bacillati</taxon>
        <taxon>Actinomycetota</taxon>
        <taxon>Actinomycetes</taxon>
        <taxon>Mycobacteriales</taxon>
        <taxon>Mycobacteriaceae</taxon>
        <taxon>Mycolicibacterium</taxon>
    </lineage>
</organism>
<dbReference type="Pfam" id="PF13559">
    <property type="entry name" value="DUF4129"/>
    <property type="match status" value="1"/>
</dbReference>